<protein>
    <submittedName>
        <fullName evidence="5">IucA/IucC family siderophore biosynthesis protein</fullName>
    </submittedName>
</protein>
<dbReference type="InterPro" id="IPR007310">
    <property type="entry name" value="Aerobactin_biosyn_IucA/IucC_N"/>
</dbReference>
<dbReference type="PANTHER" id="PTHR34384">
    <property type="entry name" value="L-2,3-DIAMINOPROPANOATE--CITRATE LIGASE"/>
    <property type="match status" value="1"/>
</dbReference>
<dbReference type="Pfam" id="PF06276">
    <property type="entry name" value="FhuF"/>
    <property type="match status" value="1"/>
</dbReference>
<dbReference type="Gene3D" id="1.10.510.40">
    <property type="match status" value="1"/>
</dbReference>
<dbReference type="InterPro" id="IPR022770">
    <property type="entry name" value="IucA/IucC-like_C"/>
</dbReference>
<feature type="domain" description="Aerobactin siderophore biosynthesis IucA/IucC-like C-terminal" evidence="4">
    <location>
        <begin position="400"/>
        <end position="564"/>
    </location>
</feature>
<dbReference type="RefSeq" id="WP_131980063.1">
    <property type="nucleotide sequence ID" value="NZ_SMKL01000008.1"/>
</dbReference>
<evidence type="ECO:0000259" key="3">
    <source>
        <dbReference type="Pfam" id="PF04183"/>
    </source>
</evidence>
<reference evidence="5 6" key="1">
    <citation type="submission" date="2019-02" db="EMBL/GenBank/DDBJ databases">
        <title>Draft genome sequences of novel Actinobacteria.</title>
        <authorList>
            <person name="Sahin N."/>
            <person name="Ay H."/>
            <person name="Saygin H."/>
        </authorList>
    </citation>
    <scope>NUCLEOTIDE SEQUENCE [LARGE SCALE GENOMIC DNA]</scope>
    <source>
        <strain evidence="5 6">KC603</strain>
    </source>
</reference>
<dbReference type="Proteomes" id="UP000295621">
    <property type="component" value="Unassembled WGS sequence"/>
</dbReference>
<evidence type="ECO:0000256" key="1">
    <source>
        <dbReference type="ARBA" id="ARBA00004924"/>
    </source>
</evidence>
<dbReference type="InterPro" id="IPR037455">
    <property type="entry name" value="LucA/IucC-like"/>
</dbReference>
<proteinExistence type="inferred from homology"/>
<dbReference type="PANTHER" id="PTHR34384:SF6">
    <property type="entry name" value="STAPHYLOFERRIN B SYNTHASE"/>
    <property type="match status" value="1"/>
</dbReference>
<sequence length="588" mass="64051">MTTPDLEQWERANRELIAKLLTEFRYEEIIALSVSETGALSLALPGGTLTGRAVRRALDWWRVDPSSLAWSSETGAPGPLPDAADVFTAVLSRAGAEPSTVAGAVSELSSTLLTDARQLATARPAAELVDLEPVLAEAELTGHPWIVANKGRVGFGADDLLTYPPEARADVRLLWLAASPAVADAVGLDHHAVVRDQVGPEAFEAMRAQAQLGGLDPDTCVFVPVHPWQWAHRILPLHAAQLARGELVFLGEGQARYRPQLAIRTMTDLDDPSRRYLKLPLSILNTSVYRGLPRERTLAAPALTSWLSLLVSSDPYLQETGLILLGEVAGVSVAHPVYSTLAGAPYQYTELLGAIWRESVRPYLRDGEQAVSLAALLHVDPSGGTFAEALVARSGLTAAEWVARLHEAILPPLLHVLYKYGAMFSPHGQNCMIVHRGGVPTRLVVKDFVDDLAICSESIPEHAGLTPEVRAALADVILDGKTLRKYLQNGLLICVYRYLAEICADRLEVPEAAFWGSARKVLAAYQDRFRNDLADRFGMFDLESPTFPKLCLNRLRLFERGYADDPERPVISALGTVPNPLSPTFSPE</sequence>
<comment type="caution">
    <text evidence="5">The sequence shown here is derived from an EMBL/GenBank/DDBJ whole genome shotgun (WGS) entry which is preliminary data.</text>
</comment>
<gene>
    <name evidence="5" type="ORF">E1212_05265</name>
</gene>
<comment type="similarity">
    <text evidence="2">Belongs to the IucA/IucC family.</text>
</comment>
<dbReference type="Pfam" id="PF04183">
    <property type="entry name" value="IucA_IucC"/>
    <property type="match status" value="1"/>
</dbReference>
<keyword evidence="6" id="KW-1185">Reference proteome</keyword>
<accession>A0A4V2XXK0</accession>
<dbReference type="GO" id="GO:0016881">
    <property type="term" value="F:acid-amino acid ligase activity"/>
    <property type="evidence" value="ECO:0007669"/>
    <property type="project" value="UniProtKB-ARBA"/>
</dbReference>
<organism evidence="5 6">
    <name type="scientific">Jiangella ureilytica</name>
    <dbReference type="NCBI Taxonomy" id="2530374"/>
    <lineage>
        <taxon>Bacteria</taxon>
        <taxon>Bacillati</taxon>
        <taxon>Actinomycetota</taxon>
        <taxon>Actinomycetes</taxon>
        <taxon>Jiangellales</taxon>
        <taxon>Jiangellaceae</taxon>
        <taxon>Jiangella</taxon>
    </lineage>
</organism>
<dbReference type="AlphaFoldDB" id="A0A4V2XXK0"/>
<name>A0A4V2XXK0_9ACTN</name>
<dbReference type="GO" id="GO:0019290">
    <property type="term" value="P:siderophore biosynthetic process"/>
    <property type="evidence" value="ECO:0007669"/>
    <property type="project" value="InterPro"/>
</dbReference>
<dbReference type="EMBL" id="SMKL01000008">
    <property type="protein sequence ID" value="TDC53585.1"/>
    <property type="molecule type" value="Genomic_DNA"/>
</dbReference>
<evidence type="ECO:0000259" key="4">
    <source>
        <dbReference type="Pfam" id="PF06276"/>
    </source>
</evidence>
<evidence type="ECO:0000256" key="2">
    <source>
        <dbReference type="ARBA" id="ARBA00007832"/>
    </source>
</evidence>
<comment type="pathway">
    <text evidence="1">Siderophore biosynthesis.</text>
</comment>
<feature type="domain" description="Aerobactin siderophore biosynthesis IucA/IucC N-terminal" evidence="3">
    <location>
        <begin position="136"/>
        <end position="378"/>
    </location>
</feature>
<evidence type="ECO:0000313" key="6">
    <source>
        <dbReference type="Proteomes" id="UP000295621"/>
    </source>
</evidence>
<evidence type="ECO:0000313" key="5">
    <source>
        <dbReference type="EMBL" id="TDC53585.1"/>
    </source>
</evidence>
<dbReference type="Gene3D" id="6.10.250.3370">
    <property type="match status" value="1"/>
</dbReference>
<dbReference type="OrthoDB" id="495728at2"/>
<dbReference type="Gene3D" id="3.30.310.280">
    <property type="match status" value="1"/>
</dbReference>